<comment type="caution">
    <text evidence="1">The sequence shown here is derived from an EMBL/GenBank/DDBJ whole genome shotgun (WGS) entry which is preliminary data.</text>
</comment>
<dbReference type="AlphaFoldDB" id="A0A938XRV4"/>
<name>A0A938XRV4_9FIRM</name>
<protein>
    <submittedName>
        <fullName evidence="1">ABC-type antimicrobial peptide transport system permease subunit</fullName>
    </submittedName>
</protein>
<sequence>MSIVVAFSFSLVIGLFFGIYPALKAANLEPVEALSYE</sequence>
<dbReference type="EMBL" id="JAFBDQ010000002">
    <property type="protein sequence ID" value="MBM7555664.1"/>
    <property type="molecule type" value="Genomic_DNA"/>
</dbReference>
<proteinExistence type="predicted"/>
<organism evidence="1 2">
    <name type="scientific">Halanaerobacter jeridensis</name>
    <dbReference type="NCBI Taxonomy" id="706427"/>
    <lineage>
        <taxon>Bacteria</taxon>
        <taxon>Bacillati</taxon>
        <taxon>Bacillota</taxon>
        <taxon>Clostridia</taxon>
        <taxon>Halanaerobiales</taxon>
        <taxon>Halobacteroidaceae</taxon>
        <taxon>Halanaerobacter</taxon>
    </lineage>
</organism>
<evidence type="ECO:0000313" key="2">
    <source>
        <dbReference type="Proteomes" id="UP000774000"/>
    </source>
</evidence>
<accession>A0A938XRV4</accession>
<gene>
    <name evidence="1" type="ORF">JOC47_000489</name>
</gene>
<dbReference type="Proteomes" id="UP000774000">
    <property type="component" value="Unassembled WGS sequence"/>
</dbReference>
<evidence type="ECO:0000313" key="1">
    <source>
        <dbReference type="EMBL" id="MBM7555664.1"/>
    </source>
</evidence>
<keyword evidence="2" id="KW-1185">Reference proteome</keyword>
<reference evidence="1" key="1">
    <citation type="submission" date="2021-01" db="EMBL/GenBank/DDBJ databases">
        <title>Genomic Encyclopedia of Type Strains, Phase IV (KMG-IV): sequencing the most valuable type-strain genomes for metagenomic binning, comparative biology and taxonomic classification.</title>
        <authorList>
            <person name="Goeker M."/>
        </authorList>
    </citation>
    <scope>NUCLEOTIDE SEQUENCE</scope>
    <source>
        <strain evidence="1">DSM 23230</strain>
    </source>
</reference>